<evidence type="ECO:0000256" key="2">
    <source>
        <dbReference type="PROSITE-ProRule" id="PRU00335"/>
    </source>
</evidence>
<dbReference type="SUPFAM" id="SSF46689">
    <property type="entry name" value="Homeodomain-like"/>
    <property type="match status" value="1"/>
</dbReference>
<dbReference type="InterPro" id="IPR050109">
    <property type="entry name" value="HTH-type_TetR-like_transc_reg"/>
</dbReference>
<dbReference type="RefSeq" id="WP_220209979.1">
    <property type="nucleotide sequence ID" value="NZ_BNJK01000002.1"/>
</dbReference>
<protein>
    <submittedName>
        <fullName evidence="4">TetR family transcriptional regulator</fullName>
    </submittedName>
</protein>
<dbReference type="InterPro" id="IPR009057">
    <property type="entry name" value="Homeodomain-like_sf"/>
</dbReference>
<dbReference type="PROSITE" id="PS50977">
    <property type="entry name" value="HTH_TETR_2"/>
    <property type="match status" value="1"/>
</dbReference>
<dbReference type="Proteomes" id="UP000597444">
    <property type="component" value="Unassembled WGS sequence"/>
</dbReference>
<dbReference type="Pfam" id="PF17918">
    <property type="entry name" value="TetR_C_15"/>
    <property type="match status" value="1"/>
</dbReference>
<gene>
    <name evidence="4" type="ORF">KSF_093810</name>
</gene>
<dbReference type="GO" id="GO:0003700">
    <property type="term" value="F:DNA-binding transcription factor activity"/>
    <property type="evidence" value="ECO:0007669"/>
    <property type="project" value="TreeGrafter"/>
</dbReference>
<comment type="caution">
    <text evidence="4">The sequence shown here is derived from an EMBL/GenBank/DDBJ whole genome shotgun (WGS) entry which is preliminary data.</text>
</comment>
<keyword evidence="1 2" id="KW-0238">DNA-binding</keyword>
<dbReference type="PANTHER" id="PTHR30055:SF226">
    <property type="entry name" value="HTH-TYPE TRANSCRIPTIONAL REGULATOR PKSA"/>
    <property type="match status" value="1"/>
</dbReference>
<dbReference type="Gene3D" id="1.10.357.10">
    <property type="entry name" value="Tetracycline Repressor, domain 2"/>
    <property type="match status" value="1"/>
</dbReference>
<accession>A0A8J3IS13</accession>
<keyword evidence="5" id="KW-1185">Reference proteome</keyword>
<name>A0A8J3IS13_9CHLR</name>
<dbReference type="AlphaFoldDB" id="A0A8J3IS13"/>
<feature type="DNA-binding region" description="H-T-H motif" evidence="2">
    <location>
        <begin position="40"/>
        <end position="59"/>
    </location>
</feature>
<evidence type="ECO:0000313" key="5">
    <source>
        <dbReference type="Proteomes" id="UP000597444"/>
    </source>
</evidence>
<dbReference type="PRINTS" id="PR00455">
    <property type="entry name" value="HTHTETR"/>
</dbReference>
<evidence type="ECO:0000259" key="3">
    <source>
        <dbReference type="PROSITE" id="PS50977"/>
    </source>
</evidence>
<dbReference type="EMBL" id="BNJK01000002">
    <property type="protein sequence ID" value="GHO99333.1"/>
    <property type="molecule type" value="Genomic_DNA"/>
</dbReference>
<dbReference type="Pfam" id="PF00440">
    <property type="entry name" value="TetR_N"/>
    <property type="match status" value="1"/>
</dbReference>
<reference evidence="4" key="1">
    <citation type="submission" date="2020-10" db="EMBL/GenBank/DDBJ databases">
        <title>Taxonomic study of unclassified bacteria belonging to the class Ktedonobacteria.</title>
        <authorList>
            <person name="Yabe S."/>
            <person name="Wang C.M."/>
            <person name="Zheng Y."/>
            <person name="Sakai Y."/>
            <person name="Cavaletti L."/>
            <person name="Monciardini P."/>
            <person name="Donadio S."/>
        </authorList>
    </citation>
    <scope>NUCLEOTIDE SEQUENCE</scope>
    <source>
        <strain evidence="4">ID150040</strain>
    </source>
</reference>
<dbReference type="InterPro" id="IPR041669">
    <property type="entry name" value="TetR_C_15"/>
</dbReference>
<dbReference type="PANTHER" id="PTHR30055">
    <property type="entry name" value="HTH-TYPE TRANSCRIPTIONAL REGULATOR RUTR"/>
    <property type="match status" value="1"/>
</dbReference>
<evidence type="ECO:0000313" key="4">
    <source>
        <dbReference type="EMBL" id="GHO99333.1"/>
    </source>
</evidence>
<dbReference type="PROSITE" id="PS01081">
    <property type="entry name" value="HTH_TETR_1"/>
    <property type="match status" value="1"/>
</dbReference>
<dbReference type="InterPro" id="IPR001647">
    <property type="entry name" value="HTH_TetR"/>
</dbReference>
<dbReference type="InterPro" id="IPR023772">
    <property type="entry name" value="DNA-bd_HTH_TetR-type_CS"/>
</dbReference>
<organism evidence="4 5">
    <name type="scientific">Reticulibacter mediterranei</name>
    <dbReference type="NCBI Taxonomy" id="2778369"/>
    <lineage>
        <taxon>Bacteria</taxon>
        <taxon>Bacillati</taxon>
        <taxon>Chloroflexota</taxon>
        <taxon>Ktedonobacteria</taxon>
        <taxon>Ktedonobacterales</taxon>
        <taxon>Reticulibacteraceae</taxon>
        <taxon>Reticulibacter</taxon>
    </lineage>
</organism>
<dbReference type="GO" id="GO:0000976">
    <property type="term" value="F:transcription cis-regulatory region binding"/>
    <property type="evidence" value="ECO:0007669"/>
    <property type="project" value="TreeGrafter"/>
</dbReference>
<proteinExistence type="predicted"/>
<sequence length="207" mass="23523">MSINRERRQARRQTRGLRRVEDILHAAGEIFMEYGYDRATANMIAQRADVSAGSLYQFFPNKEAIAQAFAAQAVERLQHLYEYTILAPEVVALPFPRFLDTFIDNIIDFNCANPGYFALLHASTLSPELNQILQEQRHGITAALDRVIQILAPGSTPEQREVQTLVAYRVFLALLPLILRADELRRTAIIGEAKALMLRYFAPQHEP</sequence>
<feature type="domain" description="HTH tetR-type" evidence="3">
    <location>
        <begin position="17"/>
        <end position="77"/>
    </location>
</feature>
<evidence type="ECO:0000256" key="1">
    <source>
        <dbReference type="ARBA" id="ARBA00023125"/>
    </source>
</evidence>